<evidence type="ECO:0000256" key="4">
    <source>
        <dbReference type="ARBA" id="ARBA00022723"/>
    </source>
</evidence>
<evidence type="ECO:0000256" key="7">
    <source>
        <dbReference type="ARBA" id="ARBA00023004"/>
    </source>
</evidence>
<evidence type="ECO:0000313" key="14">
    <source>
        <dbReference type="Proteomes" id="UP001596266"/>
    </source>
</evidence>
<evidence type="ECO:0000256" key="5">
    <source>
        <dbReference type="ARBA" id="ARBA00022989"/>
    </source>
</evidence>
<dbReference type="PANTHER" id="PTHR35457:SF1">
    <property type="entry name" value="HEME A SYNTHASE"/>
    <property type="match status" value="1"/>
</dbReference>
<dbReference type="InterPro" id="IPR003780">
    <property type="entry name" value="COX15/CtaA_fam"/>
</dbReference>
<feature type="transmembrane region" description="Helical" evidence="12">
    <location>
        <begin position="65"/>
        <end position="85"/>
    </location>
</feature>
<keyword evidence="6" id="KW-0560">Oxidoreductase</keyword>
<dbReference type="Pfam" id="PF02628">
    <property type="entry name" value="COX15-CtaA"/>
    <property type="match status" value="1"/>
</dbReference>
<feature type="transmembrane region" description="Helical" evidence="12">
    <location>
        <begin position="12"/>
        <end position="32"/>
    </location>
</feature>
<evidence type="ECO:0000256" key="12">
    <source>
        <dbReference type="SAM" id="Phobius"/>
    </source>
</evidence>
<feature type="transmembrane region" description="Helical" evidence="12">
    <location>
        <begin position="164"/>
        <end position="182"/>
    </location>
</feature>
<keyword evidence="5 12" id="KW-1133">Transmembrane helix</keyword>
<evidence type="ECO:0000256" key="3">
    <source>
        <dbReference type="ARBA" id="ARBA00022692"/>
    </source>
</evidence>
<dbReference type="InterPro" id="IPR050450">
    <property type="entry name" value="COX15/CtaA_HemeA_synthase"/>
</dbReference>
<dbReference type="RefSeq" id="WP_343885635.1">
    <property type="nucleotide sequence ID" value="NZ_BAAAKI010000010.1"/>
</dbReference>
<keyword evidence="7" id="KW-0408">Iron</keyword>
<keyword evidence="4" id="KW-0479">Metal-binding</keyword>
<keyword evidence="9 12" id="KW-0472">Membrane</keyword>
<comment type="subcellular location">
    <subcellularLocation>
        <location evidence="1">Membrane</location>
        <topology evidence="1">Multi-pass membrane protein</topology>
    </subcellularLocation>
</comment>
<evidence type="ECO:0000256" key="11">
    <source>
        <dbReference type="ARBA" id="ARBA00023444"/>
    </source>
</evidence>
<evidence type="ECO:0000256" key="9">
    <source>
        <dbReference type="ARBA" id="ARBA00023136"/>
    </source>
</evidence>
<keyword evidence="2" id="KW-1003">Cell membrane</keyword>
<protein>
    <submittedName>
        <fullName evidence="13">Heme A synthase</fullName>
    </submittedName>
</protein>
<dbReference type="PANTHER" id="PTHR35457">
    <property type="entry name" value="HEME A SYNTHASE"/>
    <property type="match status" value="1"/>
</dbReference>
<organism evidence="13 14">
    <name type="scientific">Luteococcus sanguinis</name>
    <dbReference type="NCBI Taxonomy" id="174038"/>
    <lineage>
        <taxon>Bacteria</taxon>
        <taxon>Bacillati</taxon>
        <taxon>Actinomycetota</taxon>
        <taxon>Actinomycetes</taxon>
        <taxon>Propionibacteriales</taxon>
        <taxon>Propionibacteriaceae</taxon>
        <taxon>Luteococcus</taxon>
    </lineage>
</organism>
<accession>A0ABW1X4A6</accession>
<name>A0ABW1X4A6_9ACTN</name>
<feature type="transmembrane region" description="Helical" evidence="12">
    <location>
        <begin position="202"/>
        <end position="222"/>
    </location>
</feature>
<dbReference type="Proteomes" id="UP001596266">
    <property type="component" value="Unassembled WGS sequence"/>
</dbReference>
<feature type="transmembrane region" description="Helical" evidence="12">
    <location>
        <begin position="234"/>
        <end position="253"/>
    </location>
</feature>
<gene>
    <name evidence="13" type="ORF">ACFP57_10185</name>
</gene>
<keyword evidence="14" id="KW-1185">Reference proteome</keyword>
<keyword evidence="8" id="KW-0350">Heme biosynthesis</keyword>
<comment type="pathway">
    <text evidence="11">Porphyrin-containing compound metabolism.</text>
</comment>
<comment type="caution">
    <text evidence="13">The sequence shown here is derived from an EMBL/GenBank/DDBJ whole genome shotgun (WGS) entry which is preliminary data.</text>
</comment>
<dbReference type="EMBL" id="JBHSUA010000020">
    <property type="protein sequence ID" value="MFC6397345.1"/>
    <property type="molecule type" value="Genomic_DNA"/>
</dbReference>
<evidence type="ECO:0000313" key="13">
    <source>
        <dbReference type="EMBL" id="MFC6397345.1"/>
    </source>
</evidence>
<evidence type="ECO:0000256" key="1">
    <source>
        <dbReference type="ARBA" id="ARBA00004141"/>
    </source>
</evidence>
<feature type="transmembrane region" description="Helical" evidence="12">
    <location>
        <begin position="123"/>
        <end position="143"/>
    </location>
</feature>
<evidence type="ECO:0000256" key="8">
    <source>
        <dbReference type="ARBA" id="ARBA00023133"/>
    </source>
</evidence>
<keyword evidence="3 12" id="KW-0812">Transmembrane</keyword>
<proteinExistence type="predicted"/>
<feature type="transmembrane region" description="Helical" evidence="12">
    <location>
        <begin position="259"/>
        <end position="279"/>
    </location>
</feature>
<feature type="transmembrane region" description="Helical" evidence="12">
    <location>
        <begin position="97"/>
        <end position="117"/>
    </location>
</feature>
<evidence type="ECO:0000256" key="6">
    <source>
        <dbReference type="ARBA" id="ARBA00023002"/>
    </source>
</evidence>
<sequence>MDKLFGTTGALRNWAIASLVANCALIVTGAVVRLSGSGLGCPTWPKCDQAYVPKGVDSYHPLIEFGNRMLTFVLIALAIAVLVAAYRTHASRRVKVLSWYALAGLPLQGVVGGITVLTHLNPWVVALHLLLSIWLIVVCTRLVRAIAGSPVEALPGGLRRLVQLLFWVMMVVIWLGTVVTGAGPHAGDHGAQRNGLEILSVARLHALFVWVVVGLTLILLVQASRRGFALTRKYLLVLLGAVLLQGAIGYAQFFLGVPVGLVALHMVGIAVVTVAVAWLDDGSIIAR</sequence>
<keyword evidence="10" id="KW-1015">Disulfide bond</keyword>
<evidence type="ECO:0000256" key="10">
    <source>
        <dbReference type="ARBA" id="ARBA00023157"/>
    </source>
</evidence>
<reference evidence="14" key="1">
    <citation type="journal article" date="2019" name="Int. J. Syst. Evol. Microbiol.">
        <title>The Global Catalogue of Microorganisms (GCM) 10K type strain sequencing project: providing services to taxonomists for standard genome sequencing and annotation.</title>
        <authorList>
            <consortium name="The Broad Institute Genomics Platform"/>
            <consortium name="The Broad Institute Genome Sequencing Center for Infectious Disease"/>
            <person name="Wu L."/>
            <person name="Ma J."/>
        </authorList>
    </citation>
    <scope>NUCLEOTIDE SEQUENCE [LARGE SCALE GENOMIC DNA]</scope>
    <source>
        <strain evidence="14">CGMCC 1.15277</strain>
    </source>
</reference>
<evidence type="ECO:0000256" key="2">
    <source>
        <dbReference type="ARBA" id="ARBA00022475"/>
    </source>
</evidence>